<evidence type="ECO:0000259" key="5">
    <source>
        <dbReference type="PROSITE" id="PS50043"/>
    </source>
</evidence>
<dbReference type="EMBL" id="CP009122">
    <property type="protein sequence ID" value="AJA08396.1"/>
    <property type="molecule type" value="Genomic_DNA"/>
</dbReference>
<evidence type="ECO:0000256" key="2">
    <source>
        <dbReference type="ARBA" id="ARBA00023125"/>
    </source>
</evidence>
<evidence type="ECO:0000256" key="1">
    <source>
        <dbReference type="ARBA" id="ARBA00023015"/>
    </source>
</evidence>
<evidence type="ECO:0000256" key="4">
    <source>
        <dbReference type="SAM" id="Phobius"/>
    </source>
</evidence>
<proteinExistence type="predicted"/>
<keyword evidence="4" id="KW-0812">Transmembrane</keyword>
<dbReference type="PRINTS" id="PR00038">
    <property type="entry name" value="HTHLUXR"/>
</dbReference>
<dbReference type="KEGG" id="sphk:SKP52_07375"/>
<accession>A0A0A7PE42</accession>
<protein>
    <submittedName>
        <fullName evidence="6">LuxR family transcriptional regulator</fullName>
    </submittedName>
</protein>
<dbReference type="GO" id="GO:0006355">
    <property type="term" value="P:regulation of DNA-templated transcription"/>
    <property type="evidence" value="ECO:0007669"/>
    <property type="project" value="InterPro"/>
</dbReference>
<evidence type="ECO:0000256" key="3">
    <source>
        <dbReference type="ARBA" id="ARBA00023163"/>
    </source>
</evidence>
<dbReference type="SMART" id="SM00421">
    <property type="entry name" value="HTH_LUXR"/>
    <property type="match status" value="1"/>
</dbReference>
<sequence>MSSNDPALGLSTCLTDREMEILRLLVAGHTVKTIAARLGRSETSINERLRSARRKTGVGSSRELARLLDLQKICDENIDLSGPRPDGKDLAHTATIRGRGSKGMIIMFIAIPMAAAGLMFAAAPSADQAGTPNAGYSAASRQLPLVGSWSLDASLMPEKERPQRVTMTFQPSQDGKWTTRVEIVAPDGSSKHSESTAALDGVPVPITGNMDFIDSVALRQPAPDTLVMTLGKAGARVSTRVYTVAKDLKSMTETIVWSADNRQKLETTHFNRID</sequence>
<dbReference type="InterPro" id="IPR000792">
    <property type="entry name" value="Tscrpt_reg_LuxR_C"/>
</dbReference>
<keyword evidence="4" id="KW-0472">Membrane</keyword>
<dbReference type="GO" id="GO:0003677">
    <property type="term" value="F:DNA binding"/>
    <property type="evidence" value="ECO:0007669"/>
    <property type="project" value="UniProtKB-KW"/>
</dbReference>
<dbReference type="STRING" id="1515612.SKP52_07375"/>
<dbReference type="HOGENOM" id="CLU_986366_0_0_5"/>
<feature type="transmembrane region" description="Helical" evidence="4">
    <location>
        <begin position="105"/>
        <end position="123"/>
    </location>
</feature>
<dbReference type="PANTHER" id="PTHR44688">
    <property type="entry name" value="DNA-BINDING TRANSCRIPTIONAL ACTIVATOR DEVR_DOSR"/>
    <property type="match status" value="1"/>
</dbReference>
<dbReference type="Proteomes" id="UP000030907">
    <property type="component" value="Chromosome"/>
</dbReference>
<name>A0A0A7PE42_9SPHN</name>
<dbReference type="SUPFAM" id="SSF46894">
    <property type="entry name" value="C-terminal effector domain of the bipartite response regulators"/>
    <property type="match status" value="1"/>
</dbReference>
<keyword evidence="4" id="KW-1133">Transmembrane helix</keyword>
<dbReference type="Pfam" id="PF00196">
    <property type="entry name" value="GerE"/>
    <property type="match status" value="1"/>
</dbReference>
<dbReference type="PROSITE" id="PS50043">
    <property type="entry name" value="HTH_LUXR_2"/>
    <property type="match status" value="1"/>
</dbReference>
<keyword evidence="1" id="KW-0805">Transcription regulation</keyword>
<dbReference type="Gene3D" id="1.10.10.10">
    <property type="entry name" value="Winged helix-like DNA-binding domain superfamily/Winged helix DNA-binding domain"/>
    <property type="match status" value="1"/>
</dbReference>
<dbReference type="PROSITE" id="PS00622">
    <property type="entry name" value="HTH_LUXR_1"/>
    <property type="match status" value="1"/>
</dbReference>
<reference evidence="6 7" key="1">
    <citation type="journal article" date="2015" name="Int. J. Syst. Evol. Microbiol.">
        <title>Description of Sphingopyxis fribergensis sp. nov. - a soil bacterium with the ability to degrade styrene and phenylacetic acid.</title>
        <authorList>
            <person name="Oelschlagel M."/>
            <person name="Ruckert C."/>
            <person name="Kalinowski J."/>
            <person name="Schmidt G."/>
            <person name="Schlomann M."/>
            <person name="Tischler D."/>
        </authorList>
    </citation>
    <scope>NUCLEOTIDE SEQUENCE [LARGE SCALE GENOMIC DNA]</scope>
    <source>
        <strain evidence="6 7">Kp5.2</strain>
    </source>
</reference>
<gene>
    <name evidence="6" type="ORF">SKP52_07375</name>
</gene>
<dbReference type="PANTHER" id="PTHR44688:SF16">
    <property type="entry name" value="DNA-BINDING TRANSCRIPTIONAL ACTIVATOR DEVR_DOSR"/>
    <property type="match status" value="1"/>
</dbReference>
<feature type="domain" description="HTH luxR-type" evidence="5">
    <location>
        <begin position="7"/>
        <end position="72"/>
    </location>
</feature>
<organism evidence="6 7">
    <name type="scientific">Sphingopyxis fribergensis</name>
    <dbReference type="NCBI Taxonomy" id="1515612"/>
    <lineage>
        <taxon>Bacteria</taxon>
        <taxon>Pseudomonadati</taxon>
        <taxon>Pseudomonadota</taxon>
        <taxon>Alphaproteobacteria</taxon>
        <taxon>Sphingomonadales</taxon>
        <taxon>Sphingomonadaceae</taxon>
        <taxon>Sphingopyxis</taxon>
    </lineage>
</organism>
<dbReference type="CDD" id="cd06170">
    <property type="entry name" value="LuxR_C_like"/>
    <property type="match status" value="1"/>
</dbReference>
<keyword evidence="7" id="KW-1185">Reference proteome</keyword>
<dbReference type="AlphaFoldDB" id="A0A0A7PE42"/>
<dbReference type="RefSeq" id="WP_228383855.1">
    <property type="nucleotide sequence ID" value="NZ_CP009122.1"/>
</dbReference>
<evidence type="ECO:0000313" key="7">
    <source>
        <dbReference type="Proteomes" id="UP000030907"/>
    </source>
</evidence>
<dbReference type="InterPro" id="IPR016032">
    <property type="entry name" value="Sig_transdc_resp-reg_C-effctor"/>
</dbReference>
<evidence type="ECO:0000313" key="6">
    <source>
        <dbReference type="EMBL" id="AJA08396.1"/>
    </source>
</evidence>
<keyword evidence="2" id="KW-0238">DNA-binding</keyword>
<dbReference type="InterPro" id="IPR036388">
    <property type="entry name" value="WH-like_DNA-bd_sf"/>
</dbReference>
<keyword evidence="3" id="KW-0804">Transcription</keyword>